<evidence type="ECO:0000256" key="1">
    <source>
        <dbReference type="ARBA" id="ARBA00005417"/>
    </source>
</evidence>
<organism evidence="7 8">
    <name type="scientific">Collinsella aerofaciens</name>
    <dbReference type="NCBI Taxonomy" id="74426"/>
    <lineage>
        <taxon>Bacteria</taxon>
        <taxon>Bacillati</taxon>
        <taxon>Actinomycetota</taxon>
        <taxon>Coriobacteriia</taxon>
        <taxon>Coriobacteriales</taxon>
        <taxon>Coriobacteriaceae</taxon>
        <taxon>Collinsella</taxon>
    </lineage>
</organism>
<feature type="domain" description="ABC transporter" evidence="6">
    <location>
        <begin position="21"/>
        <end position="259"/>
    </location>
</feature>
<comment type="similarity">
    <text evidence="1">Belongs to the ABC transporter superfamily.</text>
</comment>
<evidence type="ECO:0000256" key="2">
    <source>
        <dbReference type="ARBA" id="ARBA00022448"/>
    </source>
</evidence>
<dbReference type="InterPro" id="IPR017871">
    <property type="entry name" value="ABC_transporter-like_CS"/>
</dbReference>
<dbReference type="AlphaFoldDB" id="A0A173XW73"/>
<dbReference type="SMART" id="SM00382">
    <property type="entry name" value="AAA"/>
    <property type="match status" value="2"/>
</dbReference>
<evidence type="ECO:0000256" key="3">
    <source>
        <dbReference type="ARBA" id="ARBA00022741"/>
    </source>
</evidence>
<dbReference type="InterPro" id="IPR003439">
    <property type="entry name" value="ABC_transporter-like_ATP-bd"/>
</dbReference>
<dbReference type="PROSITE" id="PS00211">
    <property type="entry name" value="ABC_TRANSPORTER_1"/>
    <property type="match status" value="1"/>
</dbReference>
<gene>
    <name evidence="7" type="primary">ykoD_1</name>
    <name evidence="7" type="ORF">ERS852381_00387</name>
</gene>
<dbReference type="CDD" id="cd03225">
    <property type="entry name" value="ABC_cobalt_CbiO_domain1"/>
    <property type="match status" value="1"/>
</dbReference>
<dbReference type="InterPro" id="IPR015856">
    <property type="entry name" value="ABC_transpr_CbiO/EcfA_su"/>
</dbReference>
<feature type="domain" description="ABC transporter" evidence="6">
    <location>
        <begin position="334"/>
        <end position="547"/>
    </location>
</feature>
<keyword evidence="4 7" id="KW-0067">ATP-binding</keyword>
<accession>A0A173XW73</accession>
<dbReference type="InterPro" id="IPR003593">
    <property type="entry name" value="AAA+_ATPase"/>
</dbReference>
<evidence type="ECO:0000259" key="6">
    <source>
        <dbReference type="PROSITE" id="PS50893"/>
    </source>
</evidence>
<dbReference type="SUPFAM" id="SSF52540">
    <property type="entry name" value="P-loop containing nucleoside triphosphate hydrolases"/>
    <property type="match status" value="2"/>
</dbReference>
<dbReference type="Pfam" id="PF00005">
    <property type="entry name" value="ABC_tran"/>
    <property type="match status" value="2"/>
</dbReference>
<dbReference type="GO" id="GO:0042626">
    <property type="term" value="F:ATPase-coupled transmembrane transporter activity"/>
    <property type="evidence" value="ECO:0007669"/>
    <property type="project" value="TreeGrafter"/>
</dbReference>
<dbReference type="InterPro" id="IPR027417">
    <property type="entry name" value="P-loop_NTPase"/>
</dbReference>
<evidence type="ECO:0000256" key="5">
    <source>
        <dbReference type="SAM" id="MobiDB-lite"/>
    </source>
</evidence>
<dbReference type="EC" id="3.6.3.-" evidence="7"/>
<evidence type="ECO:0000256" key="4">
    <source>
        <dbReference type="ARBA" id="ARBA00022840"/>
    </source>
</evidence>
<evidence type="ECO:0000313" key="7">
    <source>
        <dbReference type="EMBL" id="CUN55859.1"/>
    </source>
</evidence>
<evidence type="ECO:0000313" key="8">
    <source>
        <dbReference type="Proteomes" id="UP000095468"/>
    </source>
</evidence>
<protein>
    <submittedName>
        <fullName evidence="7">Putative HMP/thiamine import ATP-binding protein YkoD</fullName>
        <ecNumber evidence="7">3.6.3.-</ecNumber>
    </submittedName>
</protein>
<dbReference type="PANTHER" id="PTHR43553">
    <property type="entry name" value="HEAVY METAL TRANSPORTER"/>
    <property type="match status" value="1"/>
</dbReference>
<dbReference type="GO" id="GO:0005524">
    <property type="term" value="F:ATP binding"/>
    <property type="evidence" value="ECO:0007669"/>
    <property type="project" value="UniProtKB-KW"/>
</dbReference>
<dbReference type="EMBL" id="CYYP01000002">
    <property type="protein sequence ID" value="CUN55859.1"/>
    <property type="molecule type" value="Genomic_DNA"/>
</dbReference>
<dbReference type="Proteomes" id="UP000095468">
    <property type="component" value="Unassembled WGS sequence"/>
</dbReference>
<dbReference type="InterPro" id="IPR050095">
    <property type="entry name" value="ECF_ABC_transporter_ATP-bd"/>
</dbReference>
<dbReference type="GO" id="GO:0016887">
    <property type="term" value="F:ATP hydrolysis activity"/>
    <property type="evidence" value="ECO:0007669"/>
    <property type="project" value="InterPro"/>
</dbReference>
<proteinExistence type="inferred from homology"/>
<sequence length="547" mass="59270">MARFDRSSAAGVAYGSAAPAIEVRGLSFAYPGAEAPVLEGLDWRVSQGAFALLVGGTGSGKSTLLSLLKPEIAPAGERTGDARVLGENVADMDVRASAERVGYVFQDPENQIVCETVWHEMAFGLENLGLARDEMRRRVAETSYFFGLEDWLHRDTDTLSGGRKQLLSLAAVLALRPRVLLLDEPTSQLDPVAEKNFLHALFRVNRELGCTVVVATHQPRPMLEYATCAYRIEDGRVREVADMASLGRRESLLSDDMLGWGAIRCANKGVFSRREDNLGSLEPPGDVSSAKKSSELDKSSEFVAQTSLENGSEAFPRTDGSRILQKMHGGSATTLSEGWFRYDRAGGWVLRGLDVSFSAGAVHAIVGGNGCGKSTMLSVLAKTAKLQRGRMVRGAASAALLPQNPKALLVAETVRDELIEWASTCGYDENLARERAVQLGLDGLETRHPYDLSGGQRQLLALAKLLLIGPELLLLDEPTKGLDLESRRIIARALRDHAKAGGTVIMATHDLDFAEQVADDVAMMFDGEIACMEPPADFFADNVFYRA</sequence>
<dbReference type="GO" id="GO:0043190">
    <property type="term" value="C:ATP-binding cassette (ABC) transporter complex"/>
    <property type="evidence" value="ECO:0007669"/>
    <property type="project" value="TreeGrafter"/>
</dbReference>
<name>A0A173XW73_9ACTN</name>
<reference evidence="7 8" key="1">
    <citation type="submission" date="2015-09" db="EMBL/GenBank/DDBJ databases">
        <authorList>
            <consortium name="Pathogen Informatics"/>
        </authorList>
    </citation>
    <scope>NUCLEOTIDE SEQUENCE [LARGE SCALE GENOMIC DNA]</scope>
    <source>
        <strain evidence="7 8">2789STDY5608823</strain>
    </source>
</reference>
<keyword evidence="2" id="KW-0813">Transport</keyword>
<dbReference type="Gene3D" id="3.40.50.300">
    <property type="entry name" value="P-loop containing nucleotide triphosphate hydrolases"/>
    <property type="match status" value="2"/>
</dbReference>
<feature type="region of interest" description="Disordered" evidence="5">
    <location>
        <begin position="276"/>
        <end position="297"/>
    </location>
</feature>
<dbReference type="RefSeq" id="WP_055285375.1">
    <property type="nucleotide sequence ID" value="NZ_CYYP01000002.1"/>
</dbReference>
<keyword evidence="7" id="KW-0378">Hydrolase</keyword>
<keyword evidence="3" id="KW-0547">Nucleotide-binding</keyword>
<dbReference type="PROSITE" id="PS50893">
    <property type="entry name" value="ABC_TRANSPORTER_2"/>
    <property type="match status" value="2"/>
</dbReference>